<dbReference type="PANTHER" id="PTHR43478">
    <property type="entry name" value="NA+/H+ ANTIPORTER-RELATED"/>
    <property type="match status" value="1"/>
</dbReference>
<feature type="transmembrane region" description="Helical" evidence="6">
    <location>
        <begin position="61"/>
        <end position="85"/>
    </location>
</feature>
<gene>
    <name evidence="8" type="ORF">FYJ26_06205</name>
</gene>
<comment type="caution">
    <text evidence="8">The sequence shown here is derived from an EMBL/GenBank/DDBJ whole genome shotgun (WGS) entry which is preliminary data.</text>
</comment>
<name>A0A6N7VT28_9FIRM</name>
<feature type="transmembrane region" description="Helical" evidence="6">
    <location>
        <begin position="445"/>
        <end position="463"/>
    </location>
</feature>
<feature type="transmembrane region" description="Helical" evidence="6">
    <location>
        <begin position="410"/>
        <end position="433"/>
    </location>
</feature>
<evidence type="ECO:0000256" key="6">
    <source>
        <dbReference type="SAM" id="Phobius"/>
    </source>
</evidence>
<keyword evidence="5 6" id="KW-0472">Membrane</keyword>
<evidence type="ECO:0000256" key="1">
    <source>
        <dbReference type="ARBA" id="ARBA00004651"/>
    </source>
</evidence>
<dbReference type="InterPro" id="IPR018461">
    <property type="entry name" value="Na/H_Antiport_NhaC-like_C"/>
</dbReference>
<evidence type="ECO:0000313" key="9">
    <source>
        <dbReference type="Proteomes" id="UP000441925"/>
    </source>
</evidence>
<evidence type="ECO:0000256" key="3">
    <source>
        <dbReference type="ARBA" id="ARBA00022692"/>
    </source>
</evidence>
<evidence type="ECO:0000313" key="8">
    <source>
        <dbReference type="EMBL" id="MSS78012.1"/>
    </source>
</evidence>
<keyword evidence="2" id="KW-1003">Cell membrane</keyword>
<feature type="domain" description="Na+/H+ antiporter NhaC-like C-terminal" evidence="7">
    <location>
        <begin position="195"/>
        <end position="508"/>
    </location>
</feature>
<reference evidence="8 9" key="1">
    <citation type="submission" date="2019-08" db="EMBL/GenBank/DDBJ databases">
        <title>In-depth cultivation of the pig gut microbiome towards novel bacterial diversity and tailored functional studies.</title>
        <authorList>
            <person name="Wylensek D."/>
            <person name="Hitch T.C.A."/>
            <person name="Clavel T."/>
        </authorList>
    </citation>
    <scope>NUCLEOTIDE SEQUENCE [LARGE SCALE GENOMIC DNA]</scope>
    <source>
        <strain evidence="8 9">WCA-380-WT-2B</strain>
    </source>
</reference>
<dbReference type="EMBL" id="VULQ01000006">
    <property type="protein sequence ID" value="MSS78012.1"/>
    <property type="molecule type" value="Genomic_DNA"/>
</dbReference>
<dbReference type="Pfam" id="PF03553">
    <property type="entry name" value="Na_H_antiporter"/>
    <property type="match status" value="1"/>
</dbReference>
<proteinExistence type="predicted"/>
<evidence type="ECO:0000259" key="7">
    <source>
        <dbReference type="Pfam" id="PF03553"/>
    </source>
</evidence>
<protein>
    <submittedName>
        <fullName evidence="8">Sodium:proton antiporter</fullName>
    </submittedName>
</protein>
<feature type="transmembrane region" description="Helical" evidence="6">
    <location>
        <begin position="368"/>
        <end position="390"/>
    </location>
</feature>
<dbReference type="Proteomes" id="UP000441925">
    <property type="component" value="Unassembled WGS sequence"/>
</dbReference>
<feature type="transmembrane region" description="Helical" evidence="6">
    <location>
        <begin position="483"/>
        <end position="507"/>
    </location>
</feature>
<keyword evidence="9" id="KW-1185">Reference proteome</keyword>
<evidence type="ECO:0000256" key="4">
    <source>
        <dbReference type="ARBA" id="ARBA00022989"/>
    </source>
</evidence>
<evidence type="ECO:0000256" key="2">
    <source>
        <dbReference type="ARBA" id="ARBA00022475"/>
    </source>
</evidence>
<comment type="subcellular location">
    <subcellularLocation>
        <location evidence="1">Cell membrane</location>
        <topology evidence="1">Multi-pass membrane protein</topology>
    </subcellularLocation>
</comment>
<feature type="transmembrane region" description="Helical" evidence="6">
    <location>
        <begin position="12"/>
        <end position="29"/>
    </location>
</feature>
<keyword evidence="4 6" id="KW-1133">Transmembrane helix</keyword>
<feature type="transmembrane region" description="Helical" evidence="6">
    <location>
        <begin position="326"/>
        <end position="347"/>
    </location>
</feature>
<dbReference type="GO" id="GO:0005886">
    <property type="term" value="C:plasma membrane"/>
    <property type="evidence" value="ECO:0007669"/>
    <property type="project" value="UniProtKB-SubCell"/>
</dbReference>
<feature type="transmembrane region" description="Helical" evidence="6">
    <location>
        <begin position="292"/>
        <end position="314"/>
    </location>
</feature>
<dbReference type="PANTHER" id="PTHR43478:SF1">
    <property type="entry name" value="NA+_H+ ANTIPORTER NHAC-LIKE C-TERMINAL DOMAIN-CONTAINING PROTEIN"/>
    <property type="match status" value="1"/>
</dbReference>
<feature type="transmembrane region" description="Helical" evidence="6">
    <location>
        <begin position="36"/>
        <end position="55"/>
    </location>
</feature>
<accession>A0A6N7VT28</accession>
<feature type="transmembrane region" description="Helical" evidence="6">
    <location>
        <begin position="183"/>
        <end position="204"/>
    </location>
</feature>
<dbReference type="AlphaFoldDB" id="A0A6N7VT28"/>
<feature type="transmembrane region" description="Helical" evidence="6">
    <location>
        <begin position="224"/>
        <end position="249"/>
    </location>
</feature>
<keyword evidence="3 6" id="KW-0812">Transmembrane</keyword>
<evidence type="ECO:0000256" key="5">
    <source>
        <dbReference type="ARBA" id="ARBA00023136"/>
    </source>
</evidence>
<organism evidence="8 9">
    <name type="scientific">Anaerococcus porci</name>
    <dbReference type="NCBI Taxonomy" id="2652269"/>
    <lineage>
        <taxon>Bacteria</taxon>
        <taxon>Bacillati</taxon>
        <taxon>Bacillota</taxon>
        <taxon>Tissierellia</taxon>
        <taxon>Tissierellales</taxon>
        <taxon>Peptoniphilaceae</taxon>
        <taxon>Anaerococcus</taxon>
    </lineage>
</organism>
<sequence length="543" mass="59288">MGSNEANLFCELGWQHVFFVPFVGAIFYLEDNMDDNIYYGFLSLLPALIAIILSICTKNIIVSLLIAVYVGALIINNFNPFTGLISMISDFMYVKIAEESNAQTIFMMSIIGGFVALLTSTGAANSFAKNMTHKLDSRSKGEFLTWIGGIVIWFTDTGNSLILGPIFEEILDKLKTSKEKFAYILDVTSICDAALIPIIGWGVYSMGLIDTELKNLSINSISSWTVYVGAIPFNFYAIISLVLAGFLAFSQFDFGPMLKAQHRAAVKGETMREGGTPMRKPIKEHFNKDVDVSVWIMIIPLIVMVITIFTNLILNGFPRDVVPGKMIRSSIAAGFLLASLTLILLSMKDKIMTFNECMSIFLKGVSNSSFMAVLLTLAWSLGGVSTQMGTAEYILRITEGFLSPEVLPGIFFLIGCIMSFATGSSWGTMAILMPLAIPMAYKLDVSLSVVVAAVSSGGLFGDSSSPISDTTMLASTGAGGDHMDFFTCMLPYSLTVGVISFVTFIIAGHMASNLIIFASLVFVLVLAYLLHKFFMKKYGFDKF</sequence>
<feature type="transmembrane region" description="Helical" evidence="6">
    <location>
        <begin position="514"/>
        <end position="534"/>
    </location>
</feature>
<feature type="transmembrane region" description="Helical" evidence="6">
    <location>
        <begin position="105"/>
        <end position="123"/>
    </location>
</feature>